<dbReference type="Pfam" id="PF11854">
    <property type="entry name" value="MtrB_PioB"/>
    <property type="match status" value="1"/>
</dbReference>
<evidence type="ECO:0000313" key="1">
    <source>
        <dbReference type="EMBL" id="GGI75061.1"/>
    </source>
</evidence>
<dbReference type="Proteomes" id="UP000613743">
    <property type="component" value="Unassembled WGS sequence"/>
</dbReference>
<reference evidence="1" key="1">
    <citation type="journal article" date="2014" name="Int. J. Syst. Evol. Microbiol.">
        <title>Complete genome sequence of Corynebacterium casei LMG S-19264T (=DSM 44701T), isolated from a smear-ripened cheese.</title>
        <authorList>
            <consortium name="US DOE Joint Genome Institute (JGI-PGF)"/>
            <person name="Walter F."/>
            <person name="Albersmeier A."/>
            <person name="Kalinowski J."/>
            <person name="Ruckert C."/>
        </authorList>
    </citation>
    <scope>NUCLEOTIDE SEQUENCE</scope>
    <source>
        <strain evidence="1">JCM 30804</strain>
    </source>
</reference>
<dbReference type="AlphaFoldDB" id="A0A917JLF8"/>
<dbReference type="SUPFAM" id="SSF56935">
    <property type="entry name" value="Porins"/>
    <property type="match status" value="2"/>
</dbReference>
<dbReference type="RefSeq" id="WP_188918627.1">
    <property type="nucleotide sequence ID" value="NZ_BMPZ01000002.1"/>
</dbReference>
<protein>
    <submittedName>
        <fullName evidence="1">Membrane protein</fullName>
    </submittedName>
</protein>
<name>A0A917JLF8_9GAMM</name>
<evidence type="ECO:0000313" key="2">
    <source>
        <dbReference type="Proteomes" id="UP000613743"/>
    </source>
</evidence>
<dbReference type="NCBIfam" id="TIGR03509">
    <property type="entry name" value="OMP_MtrB_PioB"/>
    <property type="match status" value="1"/>
</dbReference>
<gene>
    <name evidence="1" type="primary">mtrB</name>
    <name evidence="1" type="ORF">GCM10009332_10690</name>
</gene>
<dbReference type="EMBL" id="BMPZ01000002">
    <property type="protein sequence ID" value="GGI75061.1"/>
    <property type="molecule type" value="Genomic_DNA"/>
</dbReference>
<proteinExistence type="predicted"/>
<dbReference type="InterPro" id="IPR020016">
    <property type="entry name" value="Decahaem-assoc_OM_MtrB/PioB"/>
</dbReference>
<organism evidence="1 2">
    <name type="scientific">Shewanella gelidii</name>
    <dbReference type="NCBI Taxonomy" id="1642821"/>
    <lineage>
        <taxon>Bacteria</taxon>
        <taxon>Pseudomonadati</taxon>
        <taxon>Pseudomonadota</taxon>
        <taxon>Gammaproteobacteria</taxon>
        <taxon>Alteromonadales</taxon>
        <taxon>Shewanellaceae</taxon>
        <taxon>Shewanella</taxon>
    </lineage>
</organism>
<sequence>MKFNLNLITLALITSAGTTLSDDVQAATGYNLSNAKTETVKFDKWVCKRCKPTVGYQGQIGVGAGYHDSDDLHSSNAFATEDEFVGKLDANVRYKSETGYQASLKAENLGMENGRLSAEAGKAGQYKLAVNLRQFASYQSQTVQTPYQGVGHDQLNAPIGWQTAGSSSQMPMLEQSLQPFELSLKRRREGIRFDYQAPSSWSGYIGYQHEQKTGIKTASGSFYNQSIMLPEPVDTSTDQLNAGLNLHGQNWFANLSYTGSKFDNDHNQLGYDNLFNPTFGAQTTGYMALDPDNESHQFALQARYMLDNTVFSGRLHYANMTQDQDFVQMGYLYPMPVPSLDGQVDVSGLTLKATTRMSRALQVNVSYDYYSRDDDTQVEAWTQYTVSDVNGEIYYNLPYDHDKHLAKISANYRLARGMKLEAGLDYRKDERNYQDRETTDEQTLWAKYSLTNIPMWNFYLKADYGQRDGSKYQASQWTSSQSNDLLRKYHLADRKRSQIEARVSHTPTDALTLDFAARFALDDYNKTQIGLTESEDIGVDFSLSYQVSDDLYWSGFYSNQVIESTQAGSTNFGAPNWSSQVEDQVDVVGVGMDYQNLMDNKLALGIDYSYSNSDSNTQVTQGLTGDYGDYYAKVHNINLYAKYQVDSQMSWRFDYQVENYKDNDAANSIAADDIWNVVSFGSLNHDYTAHLVMISLQYKL</sequence>
<accession>A0A917JLF8</accession>
<keyword evidence="2" id="KW-1185">Reference proteome</keyword>
<reference evidence="1" key="2">
    <citation type="submission" date="2020-09" db="EMBL/GenBank/DDBJ databases">
        <authorList>
            <person name="Sun Q."/>
            <person name="Ohkuma M."/>
        </authorList>
    </citation>
    <scope>NUCLEOTIDE SEQUENCE</scope>
    <source>
        <strain evidence="1">JCM 30804</strain>
    </source>
</reference>
<comment type="caution">
    <text evidence="1">The sequence shown here is derived from an EMBL/GenBank/DDBJ whole genome shotgun (WGS) entry which is preliminary data.</text>
</comment>